<dbReference type="EMBL" id="GISG01201107">
    <property type="protein sequence ID" value="MBA4658589.1"/>
    <property type="molecule type" value="Transcribed_RNA"/>
</dbReference>
<reference evidence="1" key="2">
    <citation type="submission" date="2020-07" db="EMBL/GenBank/DDBJ databases">
        <authorList>
            <person name="Vera ALvarez R."/>
            <person name="Arias-Moreno D.M."/>
            <person name="Jimenez-Jacinto V."/>
            <person name="Jimenez-Bremont J.F."/>
            <person name="Swaminathan K."/>
            <person name="Moose S.P."/>
            <person name="Guerrero-Gonzalez M.L."/>
            <person name="Marino-Ramirez L."/>
            <person name="Landsman D."/>
            <person name="Rodriguez-Kessler M."/>
            <person name="Delgado-Sanchez P."/>
        </authorList>
    </citation>
    <scope>NUCLEOTIDE SEQUENCE</scope>
    <source>
        <tissue evidence="1">Cladode</tissue>
    </source>
</reference>
<name>A0A7C9ED26_OPUST</name>
<reference evidence="1" key="1">
    <citation type="journal article" date="2013" name="J. Plant Res.">
        <title>Effect of fungi and light on seed germination of three Opuntia species from semiarid lands of central Mexico.</title>
        <authorList>
            <person name="Delgado-Sanchez P."/>
            <person name="Jimenez-Bremont J.F."/>
            <person name="Guerrero-Gonzalez Mde L."/>
            <person name="Flores J."/>
        </authorList>
    </citation>
    <scope>NUCLEOTIDE SEQUENCE</scope>
    <source>
        <tissue evidence="1">Cladode</tissue>
    </source>
</reference>
<organism evidence="1">
    <name type="scientific">Opuntia streptacantha</name>
    <name type="common">Prickly pear cactus</name>
    <name type="synonym">Opuntia cardona</name>
    <dbReference type="NCBI Taxonomy" id="393608"/>
    <lineage>
        <taxon>Eukaryota</taxon>
        <taxon>Viridiplantae</taxon>
        <taxon>Streptophyta</taxon>
        <taxon>Embryophyta</taxon>
        <taxon>Tracheophyta</taxon>
        <taxon>Spermatophyta</taxon>
        <taxon>Magnoliopsida</taxon>
        <taxon>eudicotyledons</taxon>
        <taxon>Gunneridae</taxon>
        <taxon>Pentapetalae</taxon>
        <taxon>Caryophyllales</taxon>
        <taxon>Cactineae</taxon>
        <taxon>Cactaceae</taxon>
        <taxon>Opuntioideae</taxon>
        <taxon>Opuntia</taxon>
    </lineage>
</organism>
<evidence type="ECO:0000313" key="1">
    <source>
        <dbReference type="EMBL" id="MBA4658589.1"/>
    </source>
</evidence>
<dbReference type="AlphaFoldDB" id="A0A7C9ED26"/>
<accession>A0A7C9ED26</accession>
<sequence length="116" mass="13572">MVKQVVDKKIFGILLMKLMEVVKSCPYGEHLGTMKSYHNQSHGEQGRREVLDMQSFLEMEKFFAPEWYYQYVLVNCLLKSTKHVPLPRKLGDLQNLNGHLCRCIIHLVQQILPQLT</sequence>
<proteinExistence type="predicted"/>
<protein>
    <submittedName>
        <fullName evidence="1">Uncharacterized protein</fullName>
    </submittedName>
</protein>